<evidence type="ECO:0000313" key="1">
    <source>
        <dbReference type="EMBL" id="GFS27101.1"/>
    </source>
</evidence>
<name>A0AAV4K0F9_9GAST</name>
<reference evidence="1 2" key="1">
    <citation type="journal article" date="2021" name="Elife">
        <title>Chloroplast acquisition without the gene transfer in kleptoplastic sea slugs, Plakobranchus ocellatus.</title>
        <authorList>
            <person name="Maeda T."/>
            <person name="Takahashi S."/>
            <person name="Yoshida T."/>
            <person name="Shimamura S."/>
            <person name="Takaki Y."/>
            <person name="Nagai Y."/>
            <person name="Toyoda A."/>
            <person name="Suzuki Y."/>
            <person name="Arimoto A."/>
            <person name="Ishii H."/>
            <person name="Satoh N."/>
            <person name="Nishiyama T."/>
            <person name="Hasebe M."/>
            <person name="Maruyama T."/>
            <person name="Minagawa J."/>
            <person name="Obokata J."/>
            <person name="Shigenobu S."/>
        </authorList>
    </citation>
    <scope>NUCLEOTIDE SEQUENCE [LARGE SCALE GENOMIC DNA]</scope>
</reference>
<keyword evidence="2" id="KW-1185">Reference proteome</keyword>
<evidence type="ECO:0000313" key="2">
    <source>
        <dbReference type="Proteomes" id="UP000762676"/>
    </source>
</evidence>
<dbReference type="EMBL" id="BMAT01003538">
    <property type="protein sequence ID" value="GFS27101.1"/>
    <property type="molecule type" value="Genomic_DNA"/>
</dbReference>
<organism evidence="1 2">
    <name type="scientific">Elysia marginata</name>
    <dbReference type="NCBI Taxonomy" id="1093978"/>
    <lineage>
        <taxon>Eukaryota</taxon>
        <taxon>Metazoa</taxon>
        <taxon>Spiralia</taxon>
        <taxon>Lophotrochozoa</taxon>
        <taxon>Mollusca</taxon>
        <taxon>Gastropoda</taxon>
        <taxon>Heterobranchia</taxon>
        <taxon>Euthyneura</taxon>
        <taxon>Panpulmonata</taxon>
        <taxon>Sacoglossa</taxon>
        <taxon>Placobranchoidea</taxon>
        <taxon>Plakobranchidae</taxon>
        <taxon>Elysia</taxon>
    </lineage>
</organism>
<accession>A0AAV4K0F9</accession>
<gene>
    <name evidence="1" type="ORF">ElyMa_001739900</name>
</gene>
<comment type="caution">
    <text evidence="1">The sequence shown here is derived from an EMBL/GenBank/DDBJ whole genome shotgun (WGS) entry which is preliminary data.</text>
</comment>
<dbReference type="Proteomes" id="UP000762676">
    <property type="component" value="Unassembled WGS sequence"/>
</dbReference>
<proteinExistence type="predicted"/>
<sequence length="245" mass="27793">MTGVLLEYSDCYNPLRVEQVGGVDIRVSVGDNLGETHTLLVPGILRDSTSWSRLAITYKFDEPELKVIDFWPGLVDPLETVLPICNVDRSRRMNATGEVRLGASYNPDLPSFNGNLGCIQFFRGYLLKNYEAVPEFCDPQLFSGENVDAFAQTLTQMGYIRQRLEVGHSDGKTKETDDPLKESINTPKAEINKVMFIPSCYLRLRDVDPDTKLLNQKQTIRYFGHVKRHAARHIREAMHGGRSRE</sequence>
<dbReference type="AlphaFoldDB" id="A0AAV4K0F9"/>
<protein>
    <submittedName>
        <fullName evidence="1">Uncharacterized protein</fullName>
    </submittedName>
</protein>